<organism evidence="6 7">
    <name type="scientific">Pendulispora rubella</name>
    <dbReference type="NCBI Taxonomy" id="2741070"/>
    <lineage>
        <taxon>Bacteria</taxon>
        <taxon>Pseudomonadati</taxon>
        <taxon>Myxococcota</taxon>
        <taxon>Myxococcia</taxon>
        <taxon>Myxococcales</taxon>
        <taxon>Sorangiineae</taxon>
        <taxon>Pendulisporaceae</taxon>
        <taxon>Pendulispora</taxon>
    </lineage>
</organism>
<dbReference type="InterPro" id="IPR000408">
    <property type="entry name" value="Reg_chr_condens"/>
</dbReference>
<dbReference type="PANTHER" id="PTHR45982:SF1">
    <property type="entry name" value="REGULATOR OF CHROMOSOME CONDENSATION"/>
    <property type="match status" value="1"/>
</dbReference>
<dbReference type="Proteomes" id="UP001374803">
    <property type="component" value="Chromosome"/>
</dbReference>
<evidence type="ECO:0000256" key="1">
    <source>
        <dbReference type="ARBA" id="ARBA00022658"/>
    </source>
</evidence>
<protein>
    <recommendedName>
        <fullName evidence="5">RCC1-like domain-containing protein</fullName>
    </recommendedName>
</protein>
<gene>
    <name evidence="6" type="ORF">LVJ94_14090</name>
</gene>
<evidence type="ECO:0000259" key="5">
    <source>
        <dbReference type="Pfam" id="PF25390"/>
    </source>
</evidence>
<keyword evidence="1" id="KW-0344">Guanine-nucleotide releasing factor</keyword>
<dbReference type="PROSITE" id="PS51257">
    <property type="entry name" value="PROKAR_LIPOPROTEIN"/>
    <property type="match status" value="1"/>
</dbReference>
<dbReference type="PRINTS" id="PR00633">
    <property type="entry name" value="RCCNDNSATION"/>
</dbReference>
<dbReference type="RefSeq" id="WP_394838037.1">
    <property type="nucleotide sequence ID" value="NZ_CP089929.1"/>
</dbReference>
<name>A0ABZ2LBQ7_9BACT</name>
<dbReference type="InterPro" id="IPR058923">
    <property type="entry name" value="RCC1-like_dom"/>
</dbReference>
<dbReference type="InterPro" id="IPR009091">
    <property type="entry name" value="RCC1/BLIP-II"/>
</dbReference>
<evidence type="ECO:0000256" key="4">
    <source>
        <dbReference type="SAM" id="SignalP"/>
    </source>
</evidence>
<reference evidence="6" key="1">
    <citation type="submission" date="2021-12" db="EMBL/GenBank/DDBJ databases">
        <title>Discovery of the Pendulisporaceae a myxobacterial family with distinct sporulation behavior and unique specialized metabolism.</title>
        <authorList>
            <person name="Garcia R."/>
            <person name="Popoff A."/>
            <person name="Bader C.D."/>
            <person name="Loehr J."/>
            <person name="Walesch S."/>
            <person name="Walt C."/>
            <person name="Boldt J."/>
            <person name="Bunk B."/>
            <person name="Haeckl F.J.F.P.J."/>
            <person name="Gunesch A.P."/>
            <person name="Birkelbach J."/>
            <person name="Nuebel U."/>
            <person name="Pietschmann T."/>
            <person name="Bach T."/>
            <person name="Mueller R."/>
        </authorList>
    </citation>
    <scope>NUCLEOTIDE SEQUENCE</scope>
    <source>
        <strain evidence="6">MSr11367</strain>
    </source>
</reference>
<evidence type="ECO:0000313" key="7">
    <source>
        <dbReference type="Proteomes" id="UP001374803"/>
    </source>
</evidence>
<dbReference type="InterPro" id="IPR051553">
    <property type="entry name" value="Ran_GTPase-activating"/>
</dbReference>
<dbReference type="PANTHER" id="PTHR45982">
    <property type="entry name" value="REGULATOR OF CHROMOSOME CONDENSATION"/>
    <property type="match status" value="1"/>
</dbReference>
<proteinExistence type="predicted"/>
<dbReference type="Pfam" id="PF25390">
    <property type="entry name" value="WD40_RLD"/>
    <property type="match status" value="1"/>
</dbReference>
<dbReference type="SUPFAM" id="SSF50985">
    <property type="entry name" value="RCC1/BLIP-II"/>
    <property type="match status" value="1"/>
</dbReference>
<dbReference type="EMBL" id="CP089983">
    <property type="protein sequence ID" value="WXB08363.1"/>
    <property type="molecule type" value="Genomic_DNA"/>
</dbReference>
<keyword evidence="4" id="KW-0732">Signal</keyword>
<feature type="signal peptide" evidence="4">
    <location>
        <begin position="1"/>
        <end position="25"/>
    </location>
</feature>
<sequence length="373" mass="39112">MLSAVKSGMSLAILASIALVACAMAGCKKRQNGPAYQVEDIAVGSAHACALMRDGSMRCWGKNDRGQLADGTHDDRLRPVHVESPGHIAQVVAGAETTCVLLDDGARVRCWGGREGLAGAAEHLRDVTQLALGPSFACALHKSGDVECWHSEHGGPKPARQENLPPIFAIAAGRGHLCAIVREDGSVRCWGKNESGQLGDGTTTERTEPTPVPNLRGVIHIAAGDAHTCATLIDRTVSCWGKNDHGQVGDGTLVDRHEPTRVAGLESVRATALGDAHTCARLYDGSVRCWGSNEYGQQNNGSHEQRNAPGLISGLFDVQQIGLGGGTVCVRLAGAGALVGPAKPAVRCWGKNDSGQAGDGSREERPVPVTVRW</sequence>
<feature type="region of interest" description="Disordered" evidence="3">
    <location>
        <begin position="194"/>
        <end position="213"/>
    </location>
</feature>
<evidence type="ECO:0000313" key="6">
    <source>
        <dbReference type="EMBL" id="WXB08363.1"/>
    </source>
</evidence>
<feature type="chain" id="PRO_5046803023" description="RCC1-like domain-containing protein" evidence="4">
    <location>
        <begin position="26"/>
        <end position="373"/>
    </location>
</feature>
<evidence type="ECO:0000256" key="2">
    <source>
        <dbReference type="ARBA" id="ARBA00022737"/>
    </source>
</evidence>
<dbReference type="Gene3D" id="2.130.10.30">
    <property type="entry name" value="Regulator of chromosome condensation 1/beta-lactamase-inhibitor protein II"/>
    <property type="match status" value="2"/>
</dbReference>
<feature type="region of interest" description="Disordered" evidence="3">
    <location>
        <begin position="350"/>
        <end position="373"/>
    </location>
</feature>
<keyword evidence="2" id="KW-0677">Repeat</keyword>
<dbReference type="PROSITE" id="PS50012">
    <property type="entry name" value="RCC1_3"/>
    <property type="match status" value="3"/>
</dbReference>
<feature type="domain" description="RCC1-like" evidence="5">
    <location>
        <begin position="36"/>
        <end position="328"/>
    </location>
</feature>
<keyword evidence="7" id="KW-1185">Reference proteome</keyword>
<evidence type="ECO:0000256" key="3">
    <source>
        <dbReference type="SAM" id="MobiDB-lite"/>
    </source>
</evidence>
<accession>A0ABZ2LBQ7</accession>